<evidence type="ECO:0000313" key="7">
    <source>
        <dbReference type="EMBL" id="KAG6926523.1"/>
    </source>
</evidence>
<evidence type="ECO:0000256" key="5">
    <source>
        <dbReference type="ARBA" id="ARBA00022801"/>
    </source>
</evidence>
<dbReference type="Gene3D" id="2.30.30.850">
    <property type="match status" value="1"/>
</dbReference>
<dbReference type="AlphaFoldDB" id="A0A8T1SD51"/>
<dbReference type="Proteomes" id="UP000765507">
    <property type="component" value="Unassembled WGS sequence"/>
</dbReference>
<dbReference type="OrthoDB" id="8947436at2759"/>
<evidence type="ECO:0000256" key="2">
    <source>
        <dbReference type="ARBA" id="ARBA00022695"/>
    </source>
</evidence>
<keyword evidence="8" id="KW-1185">Reference proteome</keyword>
<dbReference type="Pfam" id="PF18697">
    <property type="entry name" value="MLVIN_C"/>
    <property type="match status" value="1"/>
</dbReference>
<dbReference type="SUPFAM" id="SSF53098">
    <property type="entry name" value="Ribonuclease H-like"/>
    <property type="match status" value="1"/>
</dbReference>
<keyword evidence="1" id="KW-0808">Transferase</keyword>
<gene>
    <name evidence="7" type="ORF">G0U57_011905</name>
</gene>
<reference evidence="7 8" key="1">
    <citation type="journal article" date="2020" name="G3 (Bethesda)">
        <title>Draft Genome of the Common Snapping Turtle, Chelydra serpentina, a Model for Phenotypic Plasticity in Reptiles.</title>
        <authorList>
            <person name="Das D."/>
            <person name="Singh S.K."/>
            <person name="Bierstedt J."/>
            <person name="Erickson A."/>
            <person name="Galli G.L.J."/>
            <person name="Crossley D.A. 2nd"/>
            <person name="Rhen T."/>
        </authorList>
    </citation>
    <scope>NUCLEOTIDE SEQUENCE [LARGE SCALE GENOMIC DNA]</scope>
    <source>
        <strain evidence="7">KW</strain>
    </source>
</reference>
<evidence type="ECO:0000259" key="6">
    <source>
        <dbReference type="PROSITE" id="PS50879"/>
    </source>
</evidence>
<dbReference type="GO" id="GO:0003676">
    <property type="term" value="F:nucleic acid binding"/>
    <property type="evidence" value="ECO:0007669"/>
    <property type="project" value="InterPro"/>
</dbReference>
<evidence type="ECO:0000256" key="1">
    <source>
        <dbReference type="ARBA" id="ARBA00022679"/>
    </source>
</evidence>
<name>A0A8T1SD51_CHESE</name>
<dbReference type="GO" id="GO:0004523">
    <property type="term" value="F:RNA-DNA hybrid ribonuclease activity"/>
    <property type="evidence" value="ECO:0007669"/>
    <property type="project" value="InterPro"/>
</dbReference>
<keyword evidence="3" id="KW-0540">Nuclease</keyword>
<keyword evidence="4" id="KW-0255">Endonuclease</keyword>
<dbReference type="InterPro" id="IPR040643">
    <property type="entry name" value="MLVIN_C"/>
</dbReference>
<proteinExistence type="predicted"/>
<dbReference type="Pfam" id="PF00075">
    <property type="entry name" value="RNase_H"/>
    <property type="match status" value="1"/>
</dbReference>
<accession>A0A8T1SD51</accession>
<evidence type="ECO:0000256" key="3">
    <source>
        <dbReference type="ARBA" id="ARBA00022722"/>
    </source>
</evidence>
<sequence>KVCGPLNPATLLPDLPVLQDQHDCVEVVYSILQIRDNLFDVPLDNPDCILFSDGSSFYVDGKRFTGYAVTSEWDIQEAASLPGNWGAQAAELYALARACQLAAGKTVTIFTDSKYAFGVVQCHVHLWKFRGFQTAAGSPPYPLESLAVFPDRAAGRTDPPVQPGDFVWAKKFVRDDTLQPRFTGPHQVLLTTQTAVFLEGRKSWIHHSHVKPAVVDHSDGPAASATTEALPLTSGPAYLFQTSDLN</sequence>
<dbReference type="InterPro" id="IPR002156">
    <property type="entry name" value="RNaseH_domain"/>
</dbReference>
<dbReference type="PROSITE" id="PS50879">
    <property type="entry name" value="RNASE_H_1"/>
    <property type="match status" value="1"/>
</dbReference>
<protein>
    <recommendedName>
        <fullName evidence="6">RNase H type-1 domain-containing protein</fullName>
    </recommendedName>
</protein>
<dbReference type="GO" id="GO:0016779">
    <property type="term" value="F:nucleotidyltransferase activity"/>
    <property type="evidence" value="ECO:0007669"/>
    <property type="project" value="UniProtKB-KW"/>
</dbReference>
<dbReference type="InterPro" id="IPR036397">
    <property type="entry name" value="RNaseH_sf"/>
</dbReference>
<dbReference type="Gene3D" id="3.30.420.10">
    <property type="entry name" value="Ribonuclease H-like superfamily/Ribonuclease H"/>
    <property type="match status" value="1"/>
</dbReference>
<evidence type="ECO:0000256" key="4">
    <source>
        <dbReference type="ARBA" id="ARBA00022759"/>
    </source>
</evidence>
<feature type="non-terminal residue" evidence="7">
    <location>
        <position position="1"/>
    </location>
</feature>
<comment type="caution">
    <text evidence="7">The sequence shown here is derived from an EMBL/GenBank/DDBJ whole genome shotgun (WGS) entry which is preliminary data.</text>
</comment>
<keyword evidence="5" id="KW-0378">Hydrolase</keyword>
<keyword evidence="2" id="KW-0548">Nucleotidyltransferase</keyword>
<evidence type="ECO:0000313" key="8">
    <source>
        <dbReference type="Proteomes" id="UP000765507"/>
    </source>
</evidence>
<dbReference type="EMBL" id="JAHGAV010000315">
    <property type="protein sequence ID" value="KAG6926523.1"/>
    <property type="molecule type" value="Genomic_DNA"/>
</dbReference>
<feature type="domain" description="RNase H type-1" evidence="6">
    <location>
        <begin position="44"/>
        <end position="184"/>
    </location>
</feature>
<organism evidence="7 8">
    <name type="scientific">Chelydra serpentina</name>
    <name type="common">Snapping turtle</name>
    <name type="synonym">Testudo serpentina</name>
    <dbReference type="NCBI Taxonomy" id="8475"/>
    <lineage>
        <taxon>Eukaryota</taxon>
        <taxon>Metazoa</taxon>
        <taxon>Chordata</taxon>
        <taxon>Craniata</taxon>
        <taxon>Vertebrata</taxon>
        <taxon>Euteleostomi</taxon>
        <taxon>Archelosauria</taxon>
        <taxon>Testudinata</taxon>
        <taxon>Testudines</taxon>
        <taxon>Cryptodira</taxon>
        <taxon>Durocryptodira</taxon>
        <taxon>Americhelydia</taxon>
        <taxon>Chelydroidea</taxon>
        <taxon>Chelydridae</taxon>
        <taxon>Chelydra</taxon>
    </lineage>
</organism>
<dbReference type="InterPro" id="IPR012337">
    <property type="entry name" value="RNaseH-like_sf"/>
</dbReference>